<evidence type="ECO:0000256" key="4">
    <source>
        <dbReference type="ARBA" id="ARBA00022840"/>
    </source>
</evidence>
<accession>A0ABR3GSG8</accession>
<feature type="region of interest" description="Disordered" evidence="6">
    <location>
        <begin position="867"/>
        <end position="888"/>
    </location>
</feature>
<proteinExistence type="inferred from homology"/>
<evidence type="ECO:0000313" key="9">
    <source>
        <dbReference type="Proteomes" id="UP001447188"/>
    </source>
</evidence>
<feature type="domain" description="Protein kinase" evidence="7">
    <location>
        <begin position="449"/>
        <end position="839"/>
    </location>
</feature>
<feature type="region of interest" description="Disordered" evidence="6">
    <location>
        <begin position="87"/>
        <end position="143"/>
    </location>
</feature>
<dbReference type="SUPFAM" id="SSF56112">
    <property type="entry name" value="Protein kinase-like (PK-like)"/>
    <property type="match status" value="1"/>
</dbReference>
<feature type="compositionally biased region" description="Polar residues" evidence="6">
    <location>
        <begin position="208"/>
        <end position="223"/>
    </location>
</feature>
<dbReference type="InterPro" id="IPR050339">
    <property type="entry name" value="CC_SR_Kinase"/>
</dbReference>
<evidence type="ECO:0000256" key="5">
    <source>
        <dbReference type="ARBA" id="ARBA00037982"/>
    </source>
</evidence>
<name>A0ABR3GSG8_9PEZI</name>
<dbReference type="GO" id="GO:0004674">
    <property type="term" value="F:protein serine/threonine kinase activity"/>
    <property type="evidence" value="ECO:0007669"/>
    <property type="project" value="UniProtKB-EC"/>
</dbReference>
<feature type="region of interest" description="Disordered" evidence="6">
    <location>
        <begin position="1"/>
        <end position="73"/>
    </location>
</feature>
<dbReference type="InterPro" id="IPR008271">
    <property type="entry name" value="Ser/Thr_kinase_AS"/>
</dbReference>
<dbReference type="PROSITE" id="PS00108">
    <property type="entry name" value="PROTEIN_KINASE_ST"/>
    <property type="match status" value="1"/>
</dbReference>
<comment type="caution">
    <text evidence="8">The sequence shown here is derived from an EMBL/GenBank/DDBJ whole genome shotgun (WGS) entry which is preliminary data.</text>
</comment>
<dbReference type="EMBL" id="JBBBZM010000017">
    <property type="protein sequence ID" value="KAL0638884.1"/>
    <property type="molecule type" value="Genomic_DNA"/>
</dbReference>
<evidence type="ECO:0000256" key="6">
    <source>
        <dbReference type="SAM" id="MobiDB-lite"/>
    </source>
</evidence>
<dbReference type="Gene3D" id="1.10.510.10">
    <property type="entry name" value="Transferase(Phosphotransferase) domain 1"/>
    <property type="match status" value="1"/>
</dbReference>
<dbReference type="Gene3D" id="3.30.200.20">
    <property type="entry name" value="Phosphorylase Kinase, domain 1"/>
    <property type="match status" value="1"/>
</dbReference>
<keyword evidence="1 8" id="KW-0808">Transferase</keyword>
<dbReference type="PANTHER" id="PTHR11042:SF190">
    <property type="entry name" value="MITOSIS INHIBITOR PROTEIN KINASE MIK1"/>
    <property type="match status" value="1"/>
</dbReference>
<keyword evidence="2" id="KW-0547">Nucleotide-binding</keyword>
<dbReference type="PROSITE" id="PS50011">
    <property type="entry name" value="PROTEIN_KINASE_DOM"/>
    <property type="match status" value="1"/>
</dbReference>
<dbReference type="PANTHER" id="PTHR11042">
    <property type="entry name" value="EUKARYOTIC TRANSLATION INITIATION FACTOR 2-ALPHA KINASE EIF2-ALPHA KINASE -RELATED"/>
    <property type="match status" value="1"/>
</dbReference>
<sequence>MNSSGMTLRSGSSSPRAASPRDKLAAQRQNRAGIGVENKEAHKPSTGSPLKRSDGIMNLNEVSRGSPVAKRRSQVGVGLFSSINKTSTFGPPSFGVKSSMSPKRQSGGLKKNSAHGFNDKPTWAKSRPLARTEFLSPSDPTSKMRRVTSVENFFGPRDSPFGDPVAPLANPSIHLFNANLTSHDHPLPQDLDQPEPPVQASDPDEVEPSSQNSGGLVTPQNYRTAKPFPAAFHSTGFVPKRGRGLGQPKEHGPQPDTPCKKPIGPPIFAQSTYQSKGVMGKSRGLSMSMTEFASTSPPVETATRWKTLARKPSSMSNDDGEDLSSSSGEYELPPTPTKKSVGGGGLFGNGIGGHKRLRTDTSAEGLRGRYITNGPRTPRENFTPPDLSSVSISGRANNSSRLSTPATPSPSKENFHNSFQFGGPSAATHAVQSADGRTVQVSEDFVKRFSEVKHIGSGQFSEVYQVTQGSPKQHPFITALDSPLTPHQLATPRGSSVYGSSPLHRSLRDDSDDLMLRTYAVKKSKSKLHGENARARRMQEVEILRELGQHDHVLELFGSWEDEGHLYIQTEFCENGSLDKFLTQHGDRGRLDEFRVWKVLLELCSVRFVIAALGNGNLLIFQGLQHIHNAGFIHLDIKPANVLITFEGSLKISDFGMAARWPVVDELEREGDREYIAPEVISHARYDKPVDIFALGLTIIEIAGNETLPPNGPEWQSLREGDISVAPVLSTSSSGEFVHRDEKGNPITTEIVNGFWEEPISPDSPASPTLIRRPKPATDRETGKRRSGSLLHTPRSGDLVHPPKFMEERGLETLVMWMIKAKPNDRPTVAELLDRHELRWVDSRRRAAATVFEGLWGPDDSLLSSLSEDEDMVGSPSASSEVGNFNEDWRMEI</sequence>
<gene>
    <name evidence="8" type="primary">SWE1</name>
    <name evidence="8" type="ORF">Q9L58_002115</name>
</gene>
<protein>
    <submittedName>
        <fullName evidence="8">Mitosis inhibitor protein kinase swe1</fullName>
        <ecNumber evidence="8">2.7.11.1</ecNumber>
    </submittedName>
</protein>
<feature type="compositionally biased region" description="Polar residues" evidence="6">
    <location>
        <begin position="285"/>
        <end position="298"/>
    </location>
</feature>
<keyword evidence="9" id="KW-1185">Reference proteome</keyword>
<dbReference type="Pfam" id="PF00069">
    <property type="entry name" value="Pkinase"/>
    <property type="match status" value="1"/>
</dbReference>
<feature type="compositionally biased region" description="Polar residues" evidence="6">
    <location>
        <begin position="386"/>
        <end position="420"/>
    </location>
</feature>
<dbReference type="InterPro" id="IPR011009">
    <property type="entry name" value="Kinase-like_dom_sf"/>
</dbReference>
<feature type="compositionally biased region" description="Polar residues" evidence="6">
    <location>
        <begin position="87"/>
        <end position="104"/>
    </location>
</feature>
<organism evidence="8 9">
    <name type="scientific">Discina gigas</name>
    <dbReference type="NCBI Taxonomy" id="1032678"/>
    <lineage>
        <taxon>Eukaryota</taxon>
        <taxon>Fungi</taxon>
        <taxon>Dikarya</taxon>
        <taxon>Ascomycota</taxon>
        <taxon>Pezizomycotina</taxon>
        <taxon>Pezizomycetes</taxon>
        <taxon>Pezizales</taxon>
        <taxon>Discinaceae</taxon>
        <taxon>Discina</taxon>
    </lineage>
</organism>
<feature type="region of interest" description="Disordered" evidence="6">
    <location>
        <begin position="177"/>
        <end position="435"/>
    </location>
</feature>
<dbReference type="Proteomes" id="UP001447188">
    <property type="component" value="Unassembled WGS sequence"/>
</dbReference>
<feature type="compositionally biased region" description="Low complexity" evidence="6">
    <location>
        <begin position="1"/>
        <end position="18"/>
    </location>
</feature>
<evidence type="ECO:0000256" key="2">
    <source>
        <dbReference type="ARBA" id="ARBA00022741"/>
    </source>
</evidence>
<feature type="compositionally biased region" description="Low complexity" evidence="6">
    <location>
        <begin position="323"/>
        <end position="332"/>
    </location>
</feature>
<reference evidence="8 9" key="1">
    <citation type="submission" date="2024-02" db="EMBL/GenBank/DDBJ databases">
        <title>Discinaceae phylogenomics.</title>
        <authorList>
            <person name="Dirks A.C."/>
            <person name="James T.Y."/>
        </authorList>
    </citation>
    <scope>NUCLEOTIDE SEQUENCE [LARGE SCALE GENOMIC DNA]</scope>
    <source>
        <strain evidence="8 9">ACD0624</strain>
    </source>
</reference>
<evidence type="ECO:0000313" key="8">
    <source>
        <dbReference type="EMBL" id="KAL0638884.1"/>
    </source>
</evidence>
<evidence type="ECO:0000256" key="3">
    <source>
        <dbReference type="ARBA" id="ARBA00022777"/>
    </source>
</evidence>
<keyword evidence="4" id="KW-0067">ATP-binding</keyword>
<dbReference type="InterPro" id="IPR000719">
    <property type="entry name" value="Prot_kinase_dom"/>
</dbReference>
<keyword evidence="3" id="KW-0418">Kinase</keyword>
<comment type="similarity">
    <text evidence="5">Belongs to the protein kinase superfamily. Ser/Thr protein kinase family. GCN2 subfamily.</text>
</comment>
<feature type="region of interest" description="Disordered" evidence="6">
    <location>
        <begin position="756"/>
        <end position="803"/>
    </location>
</feature>
<dbReference type="EC" id="2.7.11.1" evidence="8"/>
<evidence type="ECO:0000259" key="7">
    <source>
        <dbReference type="PROSITE" id="PS50011"/>
    </source>
</evidence>
<dbReference type="SMART" id="SM00220">
    <property type="entry name" value="S_TKc"/>
    <property type="match status" value="1"/>
</dbReference>
<evidence type="ECO:0000256" key="1">
    <source>
        <dbReference type="ARBA" id="ARBA00022679"/>
    </source>
</evidence>
<feature type="compositionally biased region" description="Gly residues" evidence="6">
    <location>
        <begin position="341"/>
        <end position="352"/>
    </location>
</feature>